<dbReference type="Proteomes" id="UP000762676">
    <property type="component" value="Unassembled WGS sequence"/>
</dbReference>
<dbReference type="EMBL" id="BMAT01013225">
    <property type="protein sequence ID" value="GFS07839.1"/>
    <property type="molecule type" value="Genomic_DNA"/>
</dbReference>
<accession>A0AAV4IDP4</accession>
<feature type="compositionally biased region" description="Low complexity" evidence="1">
    <location>
        <begin position="661"/>
        <end position="682"/>
    </location>
</feature>
<protein>
    <recommendedName>
        <fullName evidence="4">WH2 domain-containing protein</fullName>
    </recommendedName>
</protein>
<feature type="compositionally biased region" description="Pro residues" evidence="1">
    <location>
        <begin position="83"/>
        <end position="92"/>
    </location>
</feature>
<feature type="region of interest" description="Disordered" evidence="1">
    <location>
        <begin position="160"/>
        <end position="201"/>
    </location>
</feature>
<feature type="compositionally biased region" description="Polar residues" evidence="1">
    <location>
        <begin position="507"/>
        <end position="532"/>
    </location>
</feature>
<name>A0AAV4IDP4_9GAST</name>
<evidence type="ECO:0000313" key="3">
    <source>
        <dbReference type="Proteomes" id="UP000762676"/>
    </source>
</evidence>
<feature type="compositionally biased region" description="Low complexity" evidence="1">
    <location>
        <begin position="160"/>
        <end position="178"/>
    </location>
</feature>
<gene>
    <name evidence="2" type="ORF">ElyMa_006578900</name>
</gene>
<feature type="compositionally biased region" description="Polar residues" evidence="1">
    <location>
        <begin position="564"/>
        <end position="574"/>
    </location>
</feature>
<evidence type="ECO:0000313" key="2">
    <source>
        <dbReference type="EMBL" id="GFS07839.1"/>
    </source>
</evidence>
<feature type="compositionally biased region" description="Basic and acidic residues" evidence="1">
    <location>
        <begin position="434"/>
        <end position="453"/>
    </location>
</feature>
<sequence>MGQEAKDFESYIPCGSRSRRVQPQVEYTPPDLSKYAGAKFRVASHKENKKATLPLMIINQYVKKAKPGKGGGDGPPIQASAKTPPPPPPPSSAPAGAKPPVKVVKISKEEYAKLLAQNKLQVLDANNPAGKVIKLQPGMQLKAMTSPASAATPAAAATKSPSLSSAAPPVAVGGSPASLASKHPTQSSRPPQAITPVSLGRKRAADGIAEGSLAKKVTKGVDIKDRLRLINERLGHKLKKGSARGDDGAIITREEAVYADSKVVNGQTFLNVSTAKGGSGSFDLGIASVDYLSPALAHSKNLPDSTLAAMGQLESGKLINEGEKDLSGTSGIVRDSSDKSLTPSSSVKKVRFIDQVEDSDSEGTGKTGSSEQSPTKASTSPAKSFSGEPQISIYEKWKRRALRANPVLFSKRQVLQEPQSQEESDNSDRKRKHEALESAQHHISDPERGRDTEEVAPEDDDDDDESEDDEPMMKYSKKGGVWLEEKTKGSKSQHQDCFNKVVCEDGQGSSEQLTDNRLGDTSATTSDPQLPTSPLRENGQCEVSSPVAETAPADKDGKFHRDSFNQALHLQQKTDPAIVSSDHPLSSLQNSQHEQSTSSLSISPSEVHTSPPSREKATNNQHLQPSSSSSSSPPPPPLSSSDLSPAAASSSKTIPHPPEPSSSTSFSSPSSSSSLAAATAAQKKAFRLSGLTTQLALAMAQKRQQKSGESASNSDGEEDAESPPLLLPVGQEEPGRGGSREPSPGDDDMPVLVPDQLPPSLVEPGQDNIFQRMMSPEKYKS</sequence>
<keyword evidence="3" id="KW-1185">Reference proteome</keyword>
<feature type="compositionally biased region" description="Polar residues" evidence="1">
    <location>
        <begin position="583"/>
        <end position="624"/>
    </location>
</feature>
<comment type="caution">
    <text evidence="2">The sequence shown here is derived from an EMBL/GenBank/DDBJ whole genome shotgun (WGS) entry which is preliminary data.</text>
</comment>
<evidence type="ECO:0000256" key="1">
    <source>
        <dbReference type="SAM" id="MobiDB-lite"/>
    </source>
</evidence>
<evidence type="ECO:0008006" key="4">
    <source>
        <dbReference type="Google" id="ProtNLM"/>
    </source>
</evidence>
<feature type="region of interest" description="Disordered" evidence="1">
    <location>
        <begin position="1"/>
        <end position="29"/>
    </location>
</feature>
<reference evidence="2 3" key="1">
    <citation type="journal article" date="2021" name="Elife">
        <title>Chloroplast acquisition without the gene transfer in kleptoplastic sea slugs, Plakobranchus ocellatus.</title>
        <authorList>
            <person name="Maeda T."/>
            <person name="Takahashi S."/>
            <person name="Yoshida T."/>
            <person name="Shimamura S."/>
            <person name="Takaki Y."/>
            <person name="Nagai Y."/>
            <person name="Toyoda A."/>
            <person name="Suzuki Y."/>
            <person name="Arimoto A."/>
            <person name="Ishii H."/>
            <person name="Satoh N."/>
            <person name="Nishiyama T."/>
            <person name="Hasebe M."/>
            <person name="Maruyama T."/>
            <person name="Minagawa J."/>
            <person name="Obokata J."/>
            <person name="Shigenobu S."/>
        </authorList>
    </citation>
    <scope>NUCLEOTIDE SEQUENCE [LARGE SCALE GENOMIC DNA]</scope>
</reference>
<organism evidence="2 3">
    <name type="scientific">Elysia marginata</name>
    <dbReference type="NCBI Taxonomy" id="1093978"/>
    <lineage>
        <taxon>Eukaryota</taxon>
        <taxon>Metazoa</taxon>
        <taxon>Spiralia</taxon>
        <taxon>Lophotrochozoa</taxon>
        <taxon>Mollusca</taxon>
        <taxon>Gastropoda</taxon>
        <taxon>Heterobranchia</taxon>
        <taxon>Euthyneura</taxon>
        <taxon>Panpulmonata</taxon>
        <taxon>Sacoglossa</taxon>
        <taxon>Placobranchoidea</taxon>
        <taxon>Plakobranchidae</taxon>
        <taxon>Elysia</taxon>
    </lineage>
</organism>
<feature type="region of interest" description="Disordered" evidence="1">
    <location>
        <begin position="319"/>
        <end position="390"/>
    </location>
</feature>
<feature type="region of interest" description="Disordered" evidence="1">
    <location>
        <begin position="64"/>
        <end position="101"/>
    </location>
</feature>
<feature type="compositionally biased region" description="Polar residues" evidence="1">
    <location>
        <begin position="362"/>
        <end position="389"/>
    </location>
</feature>
<feature type="compositionally biased region" description="Acidic residues" evidence="1">
    <location>
        <begin position="454"/>
        <end position="470"/>
    </location>
</feature>
<feature type="region of interest" description="Disordered" evidence="1">
    <location>
        <begin position="409"/>
        <end position="682"/>
    </location>
</feature>
<feature type="compositionally biased region" description="Basic and acidic residues" evidence="1">
    <location>
        <begin position="552"/>
        <end position="563"/>
    </location>
</feature>
<feature type="region of interest" description="Disordered" evidence="1">
    <location>
        <begin position="698"/>
        <end position="781"/>
    </location>
</feature>
<proteinExistence type="predicted"/>
<feature type="compositionally biased region" description="Low complexity" evidence="1">
    <location>
        <begin position="639"/>
        <end position="651"/>
    </location>
</feature>
<dbReference type="AlphaFoldDB" id="A0AAV4IDP4"/>